<evidence type="ECO:0000313" key="6">
    <source>
        <dbReference type="Proteomes" id="UP000477386"/>
    </source>
</evidence>
<dbReference type="Pfam" id="PF08450">
    <property type="entry name" value="SGL"/>
    <property type="match status" value="1"/>
</dbReference>
<dbReference type="PANTHER" id="PTHR10907">
    <property type="entry name" value="REGUCALCIN"/>
    <property type="match status" value="1"/>
</dbReference>
<dbReference type="PANTHER" id="PTHR10907:SF47">
    <property type="entry name" value="REGUCALCIN"/>
    <property type="match status" value="1"/>
</dbReference>
<evidence type="ECO:0000256" key="2">
    <source>
        <dbReference type="PIRSR" id="PIRSR605511-1"/>
    </source>
</evidence>
<dbReference type="PRINTS" id="PR01790">
    <property type="entry name" value="SMP30FAMILY"/>
</dbReference>
<gene>
    <name evidence="5" type="ORF">GK091_24975</name>
</gene>
<comment type="cofactor">
    <cofactor evidence="3">
        <name>Zn(2+)</name>
        <dbReference type="ChEBI" id="CHEBI:29105"/>
    </cofactor>
    <text evidence="3">Binds 1 divalent metal cation per subunit.</text>
</comment>
<feature type="binding site" evidence="3">
    <location>
        <position position="159"/>
    </location>
    <ligand>
        <name>a divalent metal cation</name>
        <dbReference type="ChEBI" id="CHEBI:60240"/>
    </ligand>
</feature>
<feature type="binding site" evidence="3">
    <location>
        <position position="20"/>
    </location>
    <ligand>
        <name>a divalent metal cation</name>
        <dbReference type="ChEBI" id="CHEBI:60240"/>
    </ligand>
</feature>
<sequence>MSENNMQISCFVEAQCSLGEGPIWDANRDGLWWVDILEQRVYFAPAKGNPVQQWTMPELVGFVLPRADGRLWAGFKSGLHLLDITDPASFFIERLNRIDTDQPSIRFNDAATDATGALYAATMDMEEQQPLGTITRYELTKDGELLPPVVLAKNFIIANGPAVFSDPHTLYMVESIGHSGRSKGVWRVSTGSDNAVEEETLWLDWPYDGSPDGSTVDSANNVWLGHYGGNTIRQYSANAQLLQAIELPVINPTKIAIHPDGSLFVTSARKGASEQQLADYPLTGSILKIEFL</sequence>
<dbReference type="GO" id="GO:0004341">
    <property type="term" value="F:gluconolactonase activity"/>
    <property type="evidence" value="ECO:0007669"/>
    <property type="project" value="TreeGrafter"/>
</dbReference>
<evidence type="ECO:0000256" key="3">
    <source>
        <dbReference type="PIRSR" id="PIRSR605511-2"/>
    </source>
</evidence>
<dbReference type="AlphaFoldDB" id="A0A6M0IQ31"/>
<comment type="similarity">
    <text evidence="1">Belongs to the SMP-30/CGR1 family.</text>
</comment>
<dbReference type="Gene3D" id="2.120.10.30">
    <property type="entry name" value="TolB, C-terminal domain"/>
    <property type="match status" value="1"/>
</dbReference>
<accession>A0A6M0IQ31</accession>
<feature type="binding site" evidence="3">
    <location>
        <position position="126"/>
    </location>
    <ligand>
        <name>substrate</name>
    </ligand>
</feature>
<evidence type="ECO:0000256" key="1">
    <source>
        <dbReference type="ARBA" id="ARBA00008853"/>
    </source>
</evidence>
<proteinExistence type="inferred from homology"/>
<reference evidence="5 6" key="1">
    <citation type="submission" date="2020-02" db="EMBL/GenBank/DDBJ databases">
        <title>Draft genome sequence of two Spirosoma agri KCTC 52727 and Spirosoma terrae KCTC 52035.</title>
        <authorList>
            <person name="Rojas J."/>
            <person name="Ambika Manirajan B."/>
            <person name="Ratering S."/>
            <person name="Suarez C."/>
            <person name="Schnell S."/>
        </authorList>
    </citation>
    <scope>NUCLEOTIDE SEQUENCE [LARGE SCALE GENOMIC DNA]</scope>
    <source>
        <strain evidence="5 6">KCTC 52727</strain>
    </source>
</reference>
<evidence type="ECO:0000313" key="5">
    <source>
        <dbReference type="EMBL" id="NEU70154.1"/>
    </source>
</evidence>
<dbReference type="SUPFAM" id="SSF63829">
    <property type="entry name" value="Calcium-dependent phosphotriesterase"/>
    <property type="match status" value="1"/>
</dbReference>
<dbReference type="Proteomes" id="UP000477386">
    <property type="component" value="Unassembled WGS sequence"/>
</dbReference>
<dbReference type="GO" id="GO:0005509">
    <property type="term" value="F:calcium ion binding"/>
    <property type="evidence" value="ECO:0007669"/>
    <property type="project" value="TreeGrafter"/>
</dbReference>
<keyword evidence="3" id="KW-0479">Metal-binding</keyword>
<feature type="binding site" evidence="3">
    <location>
        <position position="212"/>
    </location>
    <ligand>
        <name>a divalent metal cation</name>
        <dbReference type="ChEBI" id="CHEBI:60240"/>
    </ligand>
</feature>
<comment type="caution">
    <text evidence="5">The sequence shown here is derived from an EMBL/GenBank/DDBJ whole genome shotgun (WGS) entry which is preliminary data.</text>
</comment>
<dbReference type="EMBL" id="JAAGNZ010000003">
    <property type="protein sequence ID" value="NEU70154.1"/>
    <property type="molecule type" value="Genomic_DNA"/>
</dbReference>
<protein>
    <submittedName>
        <fullName evidence="5">SMP-30/gluconolactonase/LRE family protein</fullName>
    </submittedName>
</protein>
<keyword evidence="6" id="KW-1185">Reference proteome</keyword>
<feature type="binding site" evidence="3">
    <location>
        <position position="106"/>
    </location>
    <ligand>
        <name>substrate</name>
    </ligand>
</feature>
<dbReference type="InterPro" id="IPR005511">
    <property type="entry name" value="SMP-30"/>
</dbReference>
<dbReference type="InterPro" id="IPR011042">
    <property type="entry name" value="6-blade_b-propeller_TolB-like"/>
</dbReference>
<name>A0A6M0IQ31_9BACT</name>
<feature type="active site" description="Proton donor/acceptor" evidence="2">
    <location>
        <position position="212"/>
    </location>
</feature>
<dbReference type="GO" id="GO:0019853">
    <property type="term" value="P:L-ascorbic acid biosynthetic process"/>
    <property type="evidence" value="ECO:0007669"/>
    <property type="project" value="TreeGrafter"/>
</dbReference>
<keyword evidence="3" id="KW-0862">Zinc</keyword>
<feature type="domain" description="SMP-30/Gluconolactonase/LRE-like region" evidence="4">
    <location>
        <begin position="18"/>
        <end position="269"/>
    </location>
</feature>
<feature type="binding site" evidence="3">
    <location>
        <position position="108"/>
    </location>
    <ligand>
        <name>substrate</name>
    </ligand>
</feature>
<evidence type="ECO:0000259" key="4">
    <source>
        <dbReference type="Pfam" id="PF08450"/>
    </source>
</evidence>
<organism evidence="5 6">
    <name type="scientific">Spirosoma agri</name>
    <dbReference type="NCBI Taxonomy" id="1987381"/>
    <lineage>
        <taxon>Bacteria</taxon>
        <taxon>Pseudomonadati</taxon>
        <taxon>Bacteroidota</taxon>
        <taxon>Cytophagia</taxon>
        <taxon>Cytophagales</taxon>
        <taxon>Cytophagaceae</taxon>
        <taxon>Spirosoma</taxon>
    </lineage>
</organism>
<dbReference type="InterPro" id="IPR013658">
    <property type="entry name" value="SGL"/>
</dbReference>